<organism evidence="3 4">
    <name type="scientific">Oceanibaculum indicum</name>
    <dbReference type="NCBI Taxonomy" id="526216"/>
    <lineage>
        <taxon>Bacteria</taxon>
        <taxon>Pseudomonadati</taxon>
        <taxon>Pseudomonadota</taxon>
        <taxon>Alphaproteobacteria</taxon>
        <taxon>Rhodospirillales</taxon>
        <taxon>Oceanibaculaceae</taxon>
        <taxon>Oceanibaculum</taxon>
    </lineage>
</organism>
<dbReference type="Proteomes" id="UP000277424">
    <property type="component" value="Unassembled WGS sequence"/>
</dbReference>
<evidence type="ECO:0000313" key="3">
    <source>
        <dbReference type="EMBL" id="RKQ70105.1"/>
    </source>
</evidence>
<keyword evidence="2" id="KW-1133">Transmembrane helix</keyword>
<proteinExistence type="predicted"/>
<comment type="caution">
    <text evidence="3">The sequence shown here is derived from an EMBL/GenBank/DDBJ whole genome shotgun (WGS) entry which is preliminary data.</text>
</comment>
<dbReference type="AlphaFoldDB" id="A0A420WGN8"/>
<gene>
    <name evidence="3" type="ORF">BCL74_2044</name>
</gene>
<keyword evidence="2" id="KW-0472">Membrane</keyword>
<reference evidence="3 4" key="1">
    <citation type="submission" date="2018-10" db="EMBL/GenBank/DDBJ databases">
        <title>Comparative analysis of microorganisms from saline springs in Andes Mountain Range, Colombia.</title>
        <authorList>
            <person name="Rubin E."/>
        </authorList>
    </citation>
    <scope>NUCLEOTIDE SEQUENCE [LARGE SCALE GENOMIC DNA]</scope>
    <source>
        <strain evidence="3 4">USBA 36</strain>
    </source>
</reference>
<sequence length="113" mass="12747">MGDRGRKVVDTLDQPLGRVILRAIMVMAIGMVGWMGNHIGTSVLGELRETSARLGQVSERLVRIETKVGDLERGQERRMDRMDERLLHLERRSEPASRHARDAKPASETVAPY</sequence>
<evidence type="ECO:0000256" key="1">
    <source>
        <dbReference type="SAM" id="MobiDB-lite"/>
    </source>
</evidence>
<keyword evidence="2" id="KW-0812">Transmembrane</keyword>
<feature type="compositionally biased region" description="Basic and acidic residues" evidence="1">
    <location>
        <begin position="89"/>
        <end position="105"/>
    </location>
</feature>
<protein>
    <submittedName>
        <fullName evidence="3">Uncharacterized protein</fullName>
    </submittedName>
</protein>
<name>A0A420WGN8_9PROT</name>
<feature type="transmembrane region" description="Helical" evidence="2">
    <location>
        <begin position="20"/>
        <end position="44"/>
    </location>
</feature>
<feature type="region of interest" description="Disordered" evidence="1">
    <location>
        <begin position="89"/>
        <end position="113"/>
    </location>
</feature>
<accession>A0A420WGN8</accession>
<dbReference type="RefSeq" id="WP_121219681.1">
    <property type="nucleotide sequence ID" value="NZ_RBIG01000002.1"/>
</dbReference>
<evidence type="ECO:0000256" key="2">
    <source>
        <dbReference type="SAM" id="Phobius"/>
    </source>
</evidence>
<evidence type="ECO:0000313" key="4">
    <source>
        <dbReference type="Proteomes" id="UP000277424"/>
    </source>
</evidence>
<dbReference type="EMBL" id="RBIG01000002">
    <property type="protein sequence ID" value="RKQ70105.1"/>
    <property type="molecule type" value="Genomic_DNA"/>
</dbReference>